<proteinExistence type="inferred from homology"/>
<dbReference type="AlphaFoldDB" id="A0A6J2VU35"/>
<dbReference type="GO" id="GO:0007218">
    <property type="term" value="P:neuropeptide signaling pathway"/>
    <property type="evidence" value="ECO:0007669"/>
    <property type="project" value="UniProtKB-KW"/>
</dbReference>
<feature type="chain" id="PRO_5027014488" evidence="11">
    <location>
        <begin position="19"/>
        <end position="254"/>
    </location>
</feature>
<comment type="similarity">
    <text evidence="2 9">Belongs to the opioid neuropeptide precursor family.</text>
</comment>
<evidence type="ECO:0000256" key="7">
    <source>
        <dbReference type="ARBA" id="ARBA00023205"/>
    </source>
</evidence>
<feature type="signal peptide" evidence="11">
    <location>
        <begin position="1"/>
        <end position="18"/>
    </location>
</feature>
<evidence type="ECO:0000256" key="9">
    <source>
        <dbReference type="RuleBase" id="RU004400"/>
    </source>
</evidence>
<dbReference type="GO" id="GO:0030425">
    <property type="term" value="C:dendrite"/>
    <property type="evidence" value="ECO:0007669"/>
    <property type="project" value="TreeGrafter"/>
</dbReference>
<dbReference type="PRINTS" id="PR01029">
    <property type="entry name" value="PENKAPRCRSR"/>
</dbReference>
<evidence type="ECO:0000313" key="13">
    <source>
        <dbReference type="RefSeq" id="XP_030636590.1"/>
    </source>
</evidence>
<dbReference type="GO" id="GO:0043025">
    <property type="term" value="C:neuronal cell body"/>
    <property type="evidence" value="ECO:0007669"/>
    <property type="project" value="TreeGrafter"/>
</dbReference>
<keyword evidence="5 9" id="KW-0555">Opioid peptide</keyword>
<feature type="region of interest" description="Disordered" evidence="10">
    <location>
        <begin position="220"/>
        <end position="254"/>
    </location>
</feature>
<organism evidence="12 13">
    <name type="scientific">Chanos chanos</name>
    <name type="common">Milkfish</name>
    <name type="synonym">Mugil chanos</name>
    <dbReference type="NCBI Taxonomy" id="29144"/>
    <lineage>
        <taxon>Eukaryota</taxon>
        <taxon>Metazoa</taxon>
        <taxon>Chordata</taxon>
        <taxon>Craniata</taxon>
        <taxon>Vertebrata</taxon>
        <taxon>Euteleostomi</taxon>
        <taxon>Actinopterygii</taxon>
        <taxon>Neopterygii</taxon>
        <taxon>Teleostei</taxon>
        <taxon>Ostariophysi</taxon>
        <taxon>Gonorynchiformes</taxon>
        <taxon>Chanidae</taxon>
        <taxon>Chanos</taxon>
    </lineage>
</organism>
<dbReference type="GO" id="GO:0001515">
    <property type="term" value="F:opioid peptide activity"/>
    <property type="evidence" value="ECO:0007669"/>
    <property type="project" value="UniProtKB-KW"/>
</dbReference>
<dbReference type="CTD" id="360136"/>
<evidence type="ECO:0000256" key="8">
    <source>
        <dbReference type="ARBA" id="ARBA00023320"/>
    </source>
</evidence>
<keyword evidence="8 9" id="KW-0527">Neuropeptide</keyword>
<dbReference type="PROSITE" id="PS01252">
    <property type="entry name" value="OPIOIDS_PRECURSOR"/>
    <property type="match status" value="1"/>
</dbReference>
<dbReference type="GO" id="GO:0007600">
    <property type="term" value="P:sensory perception"/>
    <property type="evidence" value="ECO:0007669"/>
    <property type="project" value="TreeGrafter"/>
</dbReference>
<evidence type="ECO:0000256" key="1">
    <source>
        <dbReference type="ARBA" id="ARBA00004613"/>
    </source>
</evidence>
<evidence type="ECO:0000256" key="6">
    <source>
        <dbReference type="ARBA" id="ARBA00023157"/>
    </source>
</evidence>
<evidence type="ECO:0000256" key="4">
    <source>
        <dbReference type="ARBA" id="ARBA00022685"/>
    </source>
</evidence>
<protein>
    <submittedName>
        <fullName evidence="13">Proenkephalin b</fullName>
    </submittedName>
</protein>
<reference evidence="13" key="1">
    <citation type="submission" date="2025-08" db="UniProtKB">
        <authorList>
            <consortium name="RefSeq"/>
        </authorList>
    </citation>
    <scope>IDENTIFICATION</scope>
</reference>
<name>A0A6J2VU35_CHACN</name>
<dbReference type="RefSeq" id="XP_030636590.1">
    <property type="nucleotide sequence ID" value="XM_030780730.1"/>
</dbReference>
<keyword evidence="3" id="KW-0964">Secreted</keyword>
<accession>A0A6J2VU35</accession>
<comment type="subcellular location">
    <subcellularLocation>
        <location evidence="1 9">Secreted</location>
    </subcellularLocation>
</comment>
<dbReference type="Proteomes" id="UP000504632">
    <property type="component" value="Chromosome 7"/>
</dbReference>
<dbReference type="Pfam" id="PF01160">
    <property type="entry name" value="Opiods_neuropep"/>
    <property type="match status" value="1"/>
</dbReference>
<dbReference type="InParanoid" id="A0A6J2VU35"/>
<gene>
    <name evidence="13" type="primary">penkb</name>
</gene>
<evidence type="ECO:0000256" key="10">
    <source>
        <dbReference type="SAM" id="MobiDB-lite"/>
    </source>
</evidence>
<evidence type="ECO:0000256" key="2">
    <source>
        <dbReference type="ARBA" id="ARBA00008543"/>
    </source>
</evidence>
<evidence type="ECO:0000256" key="3">
    <source>
        <dbReference type="ARBA" id="ARBA00022525"/>
    </source>
</evidence>
<keyword evidence="7" id="KW-0257">Endorphin</keyword>
<keyword evidence="11" id="KW-0732">Signal</keyword>
<dbReference type="GO" id="GO:0005576">
    <property type="term" value="C:extracellular region"/>
    <property type="evidence" value="ECO:0007669"/>
    <property type="project" value="UniProtKB-SubCell"/>
</dbReference>
<evidence type="ECO:0000256" key="11">
    <source>
        <dbReference type="SAM" id="SignalP"/>
    </source>
</evidence>
<keyword evidence="12" id="KW-1185">Reference proteome</keyword>
<dbReference type="GO" id="GO:0005886">
    <property type="term" value="C:plasma membrane"/>
    <property type="evidence" value="ECO:0007669"/>
    <property type="project" value="TreeGrafter"/>
</dbReference>
<keyword evidence="6" id="KW-1015">Disulfide bond</keyword>
<feature type="compositionally biased region" description="Acidic residues" evidence="10">
    <location>
        <begin position="232"/>
        <end position="242"/>
    </location>
</feature>
<evidence type="ECO:0000256" key="5">
    <source>
        <dbReference type="ARBA" id="ARBA00022901"/>
    </source>
</evidence>
<dbReference type="GO" id="GO:0031628">
    <property type="term" value="F:opioid receptor binding"/>
    <property type="evidence" value="ECO:0007669"/>
    <property type="project" value="TreeGrafter"/>
</dbReference>
<keyword evidence="4 9" id="KW-0165">Cleavage on pair of basic residues</keyword>
<dbReference type="GO" id="GO:0007268">
    <property type="term" value="P:chemical synaptic transmission"/>
    <property type="evidence" value="ECO:0007669"/>
    <property type="project" value="TreeGrafter"/>
</dbReference>
<dbReference type="PRINTS" id="PR01028">
    <property type="entry name" value="OPIOIDPRCRSR"/>
</dbReference>
<dbReference type="OrthoDB" id="9928775at2759"/>
<dbReference type="PANTHER" id="PTHR11438:SF3">
    <property type="entry name" value="PROENKEPHALIN-A"/>
    <property type="match status" value="1"/>
</dbReference>
<dbReference type="InterPro" id="IPR006024">
    <property type="entry name" value="Opioid_neupept"/>
</dbReference>
<dbReference type="GeneID" id="115817431"/>
<dbReference type="GO" id="GO:0043679">
    <property type="term" value="C:axon terminus"/>
    <property type="evidence" value="ECO:0007669"/>
    <property type="project" value="TreeGrafter"/>
</dbReference>
<dbReference type="PANTHER" id="PTHR11438">
    <property type="entry name" value="PROENKEPHALIN"/>
    <property type="match status" value="1"/>
</dbReference>
<dbReference type="InterPro" id="IPR000703">
    <property type="entry name" value="Proenkphlin_A"/>
</dbReference>
<sequence>MAVPVITFWLVILSACLALTVSADCGADCAYCSVHLRLQRTDLNSVACVLECEGPVNSGTSWSLCQDLLQTTIGINQGDQISTETSQPETEQHSLEKKYGGFMKKYGGFMKRYGGFMKRYGGFMKKTAELYGLEPDDVDHGREILNSHDLEVLSNQIAEDAMKEAGDAEDKEGGAATKRYGGFMRRGGAYGSEGVVRALQKRYGGFMRRVGRPEWGQESKRYGGFLKRSSPGEDEEDEEESSEVDKRYGGFMDY</sequence>
<evidence type="ECO:0000313" key="12">
    <source>
        <dbReference type="Proteomes" id="UP000504632"/>
    </source>
</evidence>